<dbReference type="InterPro" id="IPR050766">
    <property type="entry name" value="Bact_Lucif_Oxidored"/>
</dbReference>
<feature type="domain" description="Luciferase-like" evidence="1">
    <location>
        <begin position="2"/>
        <end position="151"/>
    </location>
</feature>
<reference evidence="3" key="1">
    <citation type="journal article" date="2019" name="Int. J. Syst. Evol. Microbiol.">
        <title>The Global Catalogue of Microorganisms (GCM) 10K type strain sequencing project: providing services to taxonomists for standard genome sequencing and annotation.</title>
        <authorList>
            <consortium name="The Broad Institute Genomics Platform"/>
            <consortium name="The Broad Institute Genome Sequencing Center for Infectious Disease"/>
            <person name="Wu L."/>
            <person name="Ma J."/>
        </authorList>
    </citation>
    <scope>NUCLEOTIDE SEQUENCE [LARGE SCALE GENOMIC DNA]</scope>
    <source>
        <strain evidence="3">JCM 9918</strain>
    </source>
</reference>
<protein>
    <submittedName>
        <fullName evidence="2">LLM class flavin-dependent oxidoreductase</fullName>
        <ecNumber evidence="2">1.-.-.-</ecNumber>
    </submittedName>
</protein>
<keyword evidence="2" id="KW-0560">Oxidoreductase</keyword>
<dbReference type="EMBL" id="JBHSNZ010000015">
    <property type="protein sequence ID" value="MFC5810149.1"/>
    <property type="molecule type" value="Genomic_DNA"/>
</dbReference>
<comment type="caution">
    <text evidence="2">The sequence shown here is derived from an EMBL/GenBank/DDBJ whole genome shotgun (WGS) entry which is preliminary data.</text>
</comment>
<dbReference type="SUPFAM" id="SSF51679">
    <property type="entry name" value="Bacterial luciferase-like"/>
    <property type="match status" value="1"/>
</dbReference>
<proteinExistence type="predicted"/>
<dbReference type="RefSeq" id="WP_272172244.1">
    <property type="nucleotide sequence ID" value="NZ_JAQOSL010000048.1"/>
</dbReference>
<dbReference type="Gene3D" id="3.20.20.30">
    <property type="entry name" value="Luciferase-like domain"/>
    <property type="match status" value="1"/>
</dbReference>
<dbReference type="InterPro" id="IPR011251">
    <property type="entry name" value="Luciferase-like_dom"/>
</dbReference>
<sequence>MPRPVRRPHPPIWYGVSGKLMLRRAAQRRAVWVGSPRHTIDELAEHLAVYRQACDDAGFQPRELPIMQGVYVAETREEAERIAAPAVTHLFRELYGRKSAEGERQLRNDAGAVIEDSATVSFDTFKNRYIIGSPDDAIQRITEPRDRLGMTELTCWTQLPGIGGADVLSSARLFAKEVIPAFRD</sequence>
<dbReference type="PANTHER" id="PTHR30137:SF6">
    <property type="entry name" value="LUCIFERASE-LIKE MONOOXYGENASE"/>
    <property type="match status" value="1"/>
</dbReference>
<evidence type="ECO:0000259" key="1">
    <source>
        <dbReference type="Pfam" id="PF00296"/>
    </source>
</evidence>
<dbReference type="InterPro" id="IPR036661">
    <property type="entry name" value="Luciferase-like_sf"/>
</dbReference>
<dbReference type="Pfam" id="PF00296">
    <property type="entry name" value="Bac_luciferase"/>
    <property type="match status" value="1"/>
</dbReference>
<organism evidence="2 3">
    <name type="scientific">Streptomyces heilongjiangensis</name>
    <dbReference type="NCBI Taxonomy" id="945052"/>
    <lineage>
        <taxon>Bacteria</taxon>
        <taxon>Bacillati</taxon>
        <taxon>Actinomycetota</taxon>
        <taxon>Actinomycetes</taxon>
        <taxon>Kitasatosporales</taxon>
        <taxon>Streptomycetaceae</taxon>
        <taxon>Streptomyces</taxon>
    </lineage>
</organism>
<dbReference type="PANTHER" id="PTHR30137">
    <property type="entry name" value="LUCIFERASE-LIKE MONOOXYGENASE"/>
    <property type="match status" value="1"/>
</dbReference>
<accession>A0ABW1BBF6</accession>
<gene>
    <name evidence="2" type="ORF">ACFQGO_22035</name>
</gene>
<evidence type="ECO:0000313" key="2">
    <source>
        <dbReference type="EMBL" id="MFC5810149.1"/>
    </source>
</evidence>
<dbReference type="GO" id="GO:0016491">
    <property type="term" value="F:oxidoreductase activity"/>
    <property type="evidence" value="ECO:0007669"/>
    <property type="project" value="UniProtKB-KW"/>
</dbReference>
<name>A0ABW1BBF6_9ACTN</name>
<dbReference type="EC" id="1.-.-.-" evidence="2"/>
<keyword evidence="3" id="KW-1185">Reference proteome</keyword>
<dbReference type="Proteomes" id="UP001596112">
    <property type="component" value="Unassembled WGS sequence"/>
</dbReference>
<evidence type="ECO:0000313" key="3">
    <source>
        <dbReference type="Proteomes" id="UP001596112"/>
    </source>
</evidence>